<evidence type="ECO:0000313" key="6">
    <source>
        <dbReference type="Proteomes" id="UP000019376"/>
    </source>
</evidence>
<protein>
    <recommendedName>
        <fullName evidence="2">Altered inheritance of mitochondria protein 6</fullName>
    </recommendedName>
</protein>
<dbReference type="Proteomes" id="UP000019376">
    <property type="component" value="Unassembled WGS sequence"/>
</dbReference>
<feature type="compositionally biased region" description="Low complexity" evidence="3">
    <location>
        <begin position="245"/>
        <end position="254"/>
    </location>
</feature>
<dbReference type="SUPFAM" id="SSF51695">
    <property type="entry name" value="PLC-like phosphodiesterases"/>
    <property type="match status" value="1"/>
</dbReference>
<dbReference type="EMBL" id="KB644414">
    <property type="protein sequence ID" value="EPS32779.1"/>
    <property type="molecule type" value="Genomic_DNA"/>
</dbReference>
<sequence>MLGIIQFTIVALSVGIAFFPDEAGHVLRLWTPRDDNTIEASEGSHSRPRDISRRVVPVGCHSHNDYWRPEPLFSALRAGCIGVEADVWLFDEELYVGHTTSSLNATRTLKAMYIDPLVRLLDHQNRLTGQPPSAQQGSHSPRFTGIYDTHPEQTLILLLDLKSNGAAAWPVIQRQLAPLRSRGYLTFFNGDDTIPGPVTVVGTGNTPFDLLVANRVHRDIFFDAPLDKLVETLESKSMTHDQVIRPSTSSVSPRRSADAGQGLSGTPDSIEPSTFNARNSHYASVSLRQAIGLPWSLQFSQHQVEMIRTHVRIAHSHGLKVRYWGIPNWPRAMRDYVWRVLVREGVDFLNVDDLAAATRIQMDRLNASVDEGR</sequence>
<dbReference type="GO" id="GO:0008081">
    <property type="term" value="F:phosphoric diester hydrolase activity"/>
    <property type="evidence" value="ECO:0007669"/>
    <property type="project" value="InterPro"/>
</dbReference>
<gene>
    <name evidence="5" type="ORF">PDE_07739</name>
</gene>
<dbReference type="OrthoDB" id="4153866at2759"/>
<dbReference type="PANTHER" id="PTHR31571">
    <property type="entry name" value="ALTERED INHERITANCE OF MITOCHONDRIA PROTEIN 6"/>
    <property type="match status" value="1"/>
</dbReference>
<dbReference type="STRING" id="933388.S7ZQV0"/>
<keyword evidence="6" id="KW-1185">Reference proteome</keyword>
<dbReference type="HOGENOM" id="CLU_031561_1_0_1"/>
<proteinExistence type="inferred from homology"/>
<dbReference type="PANTHER" id="PTHR31571:SF1">
    <property type="entry name" value="ALTERED INHERITANCE OF MITOCHONDRIA PROTEIN 6"/>
    <property type="match status" value="1"/>
</dbReference>
<feature type="signal peptide" evidence="4">
    <location>
        <begin position="1"/>
        <end position="17"/>
    </location>
</feature>
<dbReference type="PhylomeDB" id="S7ZQV0"/>
<evidence type="ECO:0000256" key="4">
    <source>
        <dbReference type="SAM" id="SignalP"/>
    </source>
</evidence>
<dbReference type="InterPro" id="IPR051236">
    <property type="entry name" value="HAT_RTT109-like"/>
</dbReference>
<evidence type="ECO:0000256" key="3">
    <source>
        <dbReference type="SAM" id="MobiDB-lite"/>
    </source>
</evidence>
<feature type="region of interest" description="Disordered" evidence="3">
    <location>
        <begin position="240"/>
        <end position="275"/>
    </location>
</feature>
<evidence type="ECO:0000313" key="5">
    <source>
        <dbReference type="EMBL" id="EPS32779.1"/>
    </source>
</evidence>
<accession>S7ZQV0</accession>
<dbReference type="eggNOG" id="ENOG502QVA8">
    <property type="taxonomic scope" value="Eukaryota"/>
</dbReference>
<name>S7ZQV0_PENO1</name>
<dbReference type="InterPro" id="IPR017946">
    <property type="entry name" value="PLC-like_Pdiesterase_TIM-brl"/>
</dbReference>
<feature type="compositionally biased region" description="Polar residues" evidence="3">
    <location>
        <begin position="264"/>
        <end position="275"/>
    </location>
</feature>
<reference evidence="5 6" key="1">
    <citation type="journal article" date="2013" name="PLoS ONE">
        <title>Genomic and secretomic analyses reveal unique features of the lignocellulolytic enzyme system of Penicillium decumbens.</title>
        <authorList>
            <person name="Liu G."/>
            <person name="Zhang L."/>
            <person name="Wei X."/>
            <person name="Zou G."/>
            <person name="Qin Y."/>
            <person name="Ma L."/>
            <person name="Li J."/>
            <person name="Zheng H."/>
            <person name="Wang S."/>
            <person name="Wang C."/>
            <person name="Xun L."/>
            <person name="Zhao G.-P."/>
            <person name="Zhou Z."/>
            <person name="Qu Y."/>
        </authorList>
    </citation>
    <scope>NUCLEOTIDE SEQUENCE [LARGE SCALE GENOMIC DNA]</scope>
    <source>
        <strain evidence="6">114-2 / CGMCC 5302</strain>
    </source>
</reference>
<dbReference type="GO" id="GO:0006629">
    <property type="term" value="P:lipid metabolic process"/>
    <property type="evidence" value="ECO:0007669"/>
    <property type="project" value="InterPro"/>
</dbReference>
<dbReference type="AlphaFoldDB" id="S7ZQV0"/>
<comment type="similarity">
    <text evidence="1">Belongs to the AIM6 family.</text>
</comment>
<organism evidence="5 6">
    <name type="scientific">Penicillium oxalicum (strain 114-2 / CGMCC 5302)</name>
    <name type="common">Penicillium decumbens</name>
    <dbReference type="NCBI Taxonomy" id="933388"/>
    <lineage>
        <taxon>Eukaryota</taxon>
        <taxon>Fungi</taxon>
        <taxon>Dikarya</taxon>
        <taxon>Ascomycota</taxon>
        <taxon>Pezizomycotina</taxon>
        <taxon>Eurotiomycetes</taxon>
        <taxon>Eurotiomycetidae</taxon>
        <taxon>Eurotiales</taxon>
        <taxon>Aspergillaceae</taxon>
        <taxon>Penicillium</taxon>
    </lineage>
</organism>
<evidence type="ECO:0000256" key="1">
    <source>
        <dbReference type="ARBA" id="ARBA00008858"/>
    </source>
</evidence>
<feature type="chain" id="PRO_5004547312" description="Altered inheritance of mitochondria protein 6" evidence="4">
    <location>
        <begin position="18"/>
        <end position="373"/>
    </location>
</feature>
<keyword evidence="4" id="KW-0732">Signal</keyword>
<evidence type="ECO:0000256" key="2">
    <source>
        <dbReference type="ARBA" id="ARBA00014286"/>
    </source>
</evidence>